<dbReference type="OrthoDB" id="2223732at2"/>
<dbReference type="RefSeq" id="WP_073005534.1">
    <property type="nucleotide sequence ID" value="NZ_FQXD01000002.1"/>
</dbReference>
<dbReference type="EMBL" id="FQXD01000002">
    <property type="protein sequence ID" value="SHG92323.1"/>
    <property type="molecule type" value="Genomic_DNA"/>
</dbReference>
<keyword evidence="1" id="KW-0472">Membrane</keyword>
<sequence length="82" mass="9549">MITIGGVYYLSKVIFPEAEDLETRLIGSLAEFLPLFSIFGSLIFLYLNNVAIRNYYLLIYSEEYRKKFGIAEADWYGEKYKG</sequence>
<feature type="transmembrane region" description="Helical" evidence="1">
    <location>
        <begin position="25"/>
        <end position="47"/>
    </location>
</feature>
<keyword evidence="3" id="KW-1185">Reference proteome</keyword>
<dbReference type="AlphaFoldDB" id="A0A1M5NTP0"/>
<evidence type="ECO:0000313" key="3">
    <source>
        <dbReference type="Proteomes" id="UP000184079"/>
    </source>
</evidence>
<evidence type="ECO:0000256" key="1">
    <source>
        <dbReference type="SAM" id="Phobius"/>
    </source>
</evidence>
<gene>
    <name evidence="2" type="ORF">SAMN05421807_102325</name>
</gene>
<accession>A0A1M5NTP0</accession>
<keyword evidence="1" id="KW-0812">Transmembrane</keyword>
<organism evidence="2 3">
    <name type="scientific">Virgibacillus chiguensis</name>
    <dbReference type="NCBI Taxonomy" id="411959"/>
    <lineage>
        <taxon>Bacteria</taxon>
        <taxon>Bacillati</taxon>
        <taxon>Bacillota</taxon>
        <taxon>Bacilli</taxon>
        <taxon>Bacillales</taxon>
        <taxon>Bacillaceae</taxon>
        <taxon>Virgibacillus</taxon>
    </lineage>
</organism>
<name>A0A1M5NTP0_9BACI</name>
<evidence type="ECO:0000313" key="2">
    <source>
        <dbReference type="EMBL" id="SHG92323.1"/>
    </source>
</evidence>
<proteinExistence type="predicted"/>
<protein>
    <submittedName>
        <fullName evidence="2">Uncharacterized protein</fullName>
    </submittedName>
</protein>
<keyword evidence="1" id="KW-1133">Transmembrane helix</keyword>
<dbReference type="Proteomes" id="UP000184079">
    <property type="component" value="Unassembled WGS sequence"/>
</dbReference>
<reference evidence="3" key="1">
    <citation type="submission" date="2016-11" db="EMBL/GenBank/DDBJ databases">
        <authorList>
            <person name="Varghese N."/>
            <person name="Submissions S."/>
        </authorList>
    </citation>
    <scope>NUCLEOTIDE SEQUENCE [LARGE SCALE GENOMIC DNA]</scope>
    <source>
        <strain evidence="3">CGMCC 1.6496</strain>
    </source>
</reference>